<evidence type="ECO:0000256" key="2">
    <source>
        <dbReference type="SAM" id="SignalP"/>
    </source>
</evidence>
<gene>
    <name evidence="3" type="ORF">AB5J55_43520</name>
</gene>
<protein>
    <recommendedName>
        <fullName evidence="4">Lipoprotein</fullName>
    </recommendedName>
</protein>
<name>A0AB39NFT3_9ACTN</name>
<dbReference type="InterPro" id="IPR005297">
    <property type="entry name" value="Lipoprotein_repeat"/>
</dbReference>
<organism evidence="3">
    <name type="scientific">Streptomyces sp. R11</name>
    <dbReference type="NCBI Taxonomy" id="3238625"/>
    <lineage>
        <taxon>Bacteria</taxon>
        <taxon>Bacillati</taxon>
        <taxon>Actinomycetota</taxon>
        <taxon>Actinomycetes</taxon>
        <taxon>Kitasatosporales</taxon>
        <taxon>Streptomycetaceae</taxon>
        <taxon>Streptomyces</taxon>
    </lineage>
</organism>
<feature type="chain" id="PRO_5044345144" description="Lipoprotein" evidence="2">
    <location>
        <begin position="19"/>
        <end position="181"/>
    </location>
</feature>
<feature type="region of interest" description="Disordered" evidence="1">
    <location>
        <begin position="26"/>
        <end position="47"/>
    </location>
</feature>
<proteinExistence type="predicted"/>
<dbReference type="AlphaFoldDB" id="A0AB39NFT3"/>
<dbReference type="Pfam" id="PF03640">
    <property type="entry name" value="Lipoprotein_15"/>
    <property type="match status" value="2"/>
</dbReference>
<dbReference type="GO" id="GO:0043448">
    <property type="term" value="P:alkane catabolic process"/>
    <property type="evidence" value="ECO:0007669"/>
    <property type="project" value="TreeGrafter"/>
</dbReference>
<evidence type="ECO:0008006" key="4">
    <source>
        <dbReference type="Google" id="ProtNLM"/>
    </source>
</evidence>
<reference evidence="3" key="1">
    <citation type="submission" date="2024-07" db="EMBL/GenBank/DDBJ databases">
        <authorList>
            <person name="Yu S.T."/>
        </authorList>
    </citation>
    <scope>NUCLEOTIDE SEQUENCE</scope>
    <source>
        <strain evidence="3">R11</strain>
    </source>
</reference>
<sequence length="181" mass="18936">MKKFPALVVIGSVVLGLAACSSDGEDSPAPKASQAASAAAVEPLPSPTVKPEPIKLAVTKATVKGVSADIVTINGWTAYRFEADEHKPTKVNCLYDCLVTWPPALTDGSEVKVSGIDKNLVSTVKRADGYEQVTLGGWPLYKFKEDKAKTDTKGEGVGGNWSVVKPDGKPVIRKGTSGPLG</sequence>
<dbReference type="RefSeq" id="WP_369275888.1">
    <property type="nucleotide sequence ID" value="NZ_CP163432.1"/>
</dbReference>
<dbReference type="PROSITE" id="PS51257">
    <property type="entry name" value="PROKAR_LIPOPROTEIN"/>
    <property type="match status" value="1"/>
</dbReference>
<feature type="compositionally biased region" description="Low complexity" evidence="1">
    <location>
        <begin position="27"/>
        <end position="43"/>
    </location>
</feature>
<evidence type="ECO:0000256" key="1">
    <source>
        <dbReference type="SAM" id="MobiDB-lite"/>
    </source>
</evidence>
<feature type="region of interest" description="Disordered" evidence="1">
    <location>
        <begin position="150"/>
        <end position="181"/>
    </location>
</feature>
<keyword evidence="2" id="KW-0732">Signal</keyword>
<dbReference type="PANTHER" id="PTHR39335:SF1">
    <property type="entry name" value="BLL4220 PROTEIN"/>
    <property type="match status" value="1"/>
</dbReference>
<evidence type="ECO:0000313" key="3">
    <source>
        <dbReference type="EMBL" id="XDQ15964.1"/>
    </source>
</evidence>
<accession>A0AB39NFT3</accession>
<feature type="signal peptide" evidence="2">
    <location>
        <begin position="1"/>
        <end position="18"/>
    </location>
</feature>
<dbReference type="EMBL" id="CP163432">
    <property type="protein sequence ID" value="XDQ15964.1"/>
    <property type="molecule type" value="Genomic_DNA"/>
</dbReference>
<dbReference type="PANTHER" id="PTHR39335">
    <property type="entry name" value="BLL4220 PROTEIN"/>
    <property type="match status" value="1"/>
</dbReference>